<proteinExistence type="predicted"/>
<organism evidence="1">
    <name type="scientific">Streptomyces globisporus</name>
    <dbReference type="NCBI Taxonomy" id="1908"/>
    <lineage>
        <taxon>Bacteria</taxon>
        <taxon>Bacillati</taxon>
        <taxon>Actinomycetota</taxon>
        <taxon>Actinomycetes</taxon>
        <taxon>Kitasatosporales</taxon>
        <taxon>Streptomycetaceae</taxon>
        <taxon>Streptomyces</taxon>
    </lineage>
</organism>
<dbReference type="AlphaFoldDB" id="A0A927GM92"/>
<name>A0A927GM92_STRGL</name>
<dbReference type="EMBL" id="JACWUS010000001">
    <property type="protein sequence ID" value="MBD2828140.1"/>
    <property type="molecule type" value="Genomic_DNA"/>
</dbReference>
<protein>
    <submittedName>
        <fullName evidence="1">DUF2690 domain-containing protein</fullName>
    </submittedName>
</protein>
<gene>
    <name evidence="1" type="ORF">ID875_06920</name>
</gene>
<evidence type="ECO:0000313" key="1">
    <source>
        <dbReference type="EMBL" id="MBD2828140.1"/>
    </source>
</evidence>
<sequence length="135" mass="15062">MSASPASAASCWGDSCSNKDPQATGCTAGSFTQTGVDVWARTTFGGLDRYAGRLELRGSNNCGSVQWARFTPVYGGFTYKIRAEQPETNYNTDWQQAGEWVTAWSNQIHSPRKCVRAHIVTQTWLKHLDYWTECL</sequence>
<comment type="caution">
    <text evidence="1">The sequence shown here is derived from an EMBL/GenBank/DDBJ whole genome shotgun (WGS) entry which is preliminary data.</text>
</comment>
<accession>A0A927GM92</accession>
<reference evidence="1" key="1">
    <citation type="journal article" date="2020" name="PLoS ONE">
        <title>Isolation and characterization of Streptomyces bacteriophages and Streptomyces strains encoding biosynthetic arsenals: Streptomyces strains and phages for antibiotic discovery.</title>
        <authorList>
            <person name="Montano E.T."/>
            <person name="Nideffer J.F."/>
            <person name="Brumage L."/>
            <person name="Erb M."/>
            <person name="Derman A.I."/>
            <person name="Davis J.P."/>
            <person name="Estrada E."/>
            <person name="Fu S."/>
            <person name="Le D."/>
            <person name="Vuppala A."/>
            <person name="Tran C."/>
            <person name="Luterstein E."/>
            <person name="Lakkaraju S."/>
            <person name="Panchagnula S."/>
            <person name="Ren C."/>
            <person name="Doan J."/>
            <person name="Tran S."/>
            <person name="Soriano J."/>
            <person name="Fujita Y."/>
            <person name="Gutala P."/>
            <person name="Fujii Q."/>
            <person name="Lee M."/>
            <person name="Bui A."/>
            <person name="Villarreal C."/>
            <person name="Shing S.R."/>
            <person name="Kim S."/>
            <person name="Freeman D."/>
            <person name="Racha V."/>
            <person name="Ho A."/>
            <person name="Kumar P."/>
            <person name="Falah K."/>
            <person name="Dawson T."/>
            <person name="Enustun E."/>
            <person name="Prichard A."/>
            <person name="Gomez A."/>
            <person name="Khanna K."/>
            <person name="Trigg S."/>
            <person name="Fernandez L."/>
            <person name="Pogliano K."/>
            <person name="Pogliano J."/>
        </authorList>
    </citation>
    <scope>NUCLEOTIDE SEQUENCE</scope>
    <source>
        <strain evidence="1">QF2</strain>
    </source>
</reference>